<gene>
    <name evidence="3" type="ORF">D3A95_08715</name>
</gene>
<evidence type="ECO:0000256" key="2">
    <source>
        <dbReference type="SAM" id="SignalP"/>
    </source>
</evidence>
<feature type="compositionally biased region" description="Pro residues" evidence="1">
    <location>
        <begin position="137"/>
        <end position="146"/>
    </location>
</feature>
<proteinExistence type="predicted"/>
<dbReference type="PROSITE" id="PS51257">
    <property type="entry name" value="PROKAR_LIPOPROTEIN"/>
    <property type="match status" value="1"/>
</dbReference>
<organism evidence="3 4">
    <name type="scientific">Thermosynechococcus sichuanensis E542</name>
    <dbReference type="NCBI Taxonomy" id="2016101"/>
    <lineage>
        <taxon>Bacteria</taxon>
        <taxon>Bacillati</taxon>
        <taxon>Cyanobacteriota</taxon>
        <taxon>Cyanophyceae</taxon>
        <taxon>Acaryochloridales</taxon>
        <taxon>Thermosynechococcaceae</taxon>
        <taxon>Thermosynechococcus</taxon>
        <taxon>Thermosynechococcus sichuanensis</taxon>
    </lineage>
</organism>
<dbReference type="AlphaFoldDB" id="A0A7D6F1E3"/>
<name>A0A7D6F1E3_9CYAN</name>
<feature type="compositionally biased region" description="Gly residues" evidence="1">
    <location>
        <begin position="97"/>
        <end position="132"/>
    </location>
</feature>
<sequence length="229" mass="22502">MFKQRTKIIPIAAGLLASAISGCGFIVSETEITTQPDQPVAPPAAAPTPPEPTEPTAAGFAVATLTPPTNPKTYIEGLSNIGRANPFAPVPPPPTTGGVGNGNGGMANGGTVGGGGGNGTAGTVGNGTGTGGTASQPTPPPPPPPVDAQAVKVFGVAAVNGRLQAIIRSPKENVTRTVQVGDTIAGNVIVRAIDAYDPTPAVVLEQFGQTVRLTVGQPATAQGATPPAI</sequence>
<evidence type="ECO:0008006" key="5">
    <source>
        <dbReference type="Google" id="ProtNLM"/>
    </source>
</evidence>
<feature type="region of interest" description="Disordered" evidence="1">
    <location>
        <begin position="88"/>
        <end position="148"/>
    </location>
</feature>
<evidence type="ECO:0000313" key="4">
    <source>
        <dbReference type="Proteomes" id="UP000261812"/>
    </source>
</evidence>
<feature type="compositionally biased region" description="Pro residues" evidence="1">
    <location>
        <begin position="39"/>
        <end position="53"/>
    </location>
</feature>
<feature type="chain" id="PRO_5027989623" description="Pilus assembly protein PilP" evidence="2">
    <location>
        <begin position="23"/>
        <end position="229"/>
    </location>
</feature>
<evidence type="ECO:0000256" key="1">
    <source>
        <dbReference type="SAM" id="MobiDB-lite"/>
    </source>
</evidence>
<protein>
    <recommendedName>
        <fullName evidence="5">Pilus assembly protein PilP</fullName>
    </recommendedName>
</protein>
<accession>A0A7D6F1E3</accession>
<dbReference type="RefSeq" id="WP_181494654.1">
    <property type="nucleotide sequence ID" value="NZ_CP032152.1"/>
</dbReference>
<feature type="region of interest" description="Disordered" evidence="1">
    <location>
        <begin position="34"/>
        <end position="56"/>
    </location>
</feature>
<evidence type="ECO:0000313" key="3">
    <source>
        <dbReference type="EMBL" id="QLL29301.1"/>
    </source>
</evidence>
<dbReference type="Proteomes" id="UP000261812">
    <property type="component" value="Chromosome"/>
</dbReference>
<reference evidence="4" key="1">
    <citation type="submission" date="2018-09" db="EMBL/GenBank/DDBJ databases">
        <title>Complete genome sequence of thermophilic cyanobacteria strain Thermosynechococcus elongatus PKUAC-SCTE542.</title>
        <authorList>
            <person name="Liang Y."/>
            <person name="Tang J."/>
            <person name="Daroch M."/>
        </authorList>
    </citation>
    <scope>NUCLEOTIDE SEQUENCE [LARGE SCALE GENOMIC DNA]</scope>
    <source>
        <strain evidence="4">E542</strain>
    </source>
</reference>
<feature type="signal peptide" evidence="2">
    <location>
        <begin position="1"/>
        <end position="22"/>
    </location>
</feature>
<dbReference type="EMBL" id="CP032152">
    <property type="protein sequence ID" value="QLL29301.1"/>
    <property type="molecule type" value="Genomic_DNA"/>
</dbReference>
<dbReference type="KEGG" id="tsq:D3A95_08715"/>
<keyword evidence="2" id="KW-0732">Signal</keyword>
<keyword evidence="4" id="KW-1185">Reference proteome</keyword>